<dbReference type="UniPathway" id="UPA00704">
    <property type="reaction ID" value="UER00715"/>
</dbReference>
<dbReference type="InterPro" id="IPR011611">
    <property type="entry name" value="PfkB_dom"/>
</dbReference>
<dbReference type="PANTHER" id="PTHR46566:SF1">
    <property type="entry name" value="1-PHOSPHOFRUCTOKINASE"/>
    <property type="match status" value="1"/>
</dbReference>
<organism evidence="10 11">
    <name type="scientific">Selenomonas bovis</name>
    <dbReference type="NCBI Taxonomy" id="416586"/>
    <lineage>
        <taxon>Bacteria</taxon>
        <taxon>Bacillati</taxon>
        <taxon>Bacillota</taxon>
        <taxon>Negativicutes</taxon>
        <taxon>Selenomonadales</taxon>
        <taxon>Selenomonadaceae</taxon>
        <taxon>Selenomonas</taxon>
    </lineage>
</organism>
<dbReference type="GO" id="GO:0005988">
    <property type="term" value="P:lactose metabolic process"/>
    <property type="evidence" value="ECO:0007669"/>
    <property type="project" value="UniProtKB-KW"/>
</dbReference>
<comment type="catalytic activity">
    <reaction evidence="7">
        <text>D-tagatofuranose 6-phosphate + ATP = D-tagatofuranose 1,6-bisphosphate + ADP + H(+)</text>
        <dbReference type="Rhea" id="RHEA:12420"/>
        <dbReference type="ChEBI" id="CHEBI:15378"/>
        <dbReference type="ChEBI" id="CHEBI:30616"/>
        <dbReference type="ChEBI" id="CHEBI:58694"/>
        <dbReference type="ChEBI" id="CHEBI:58695"/>
        <dbReference type="ChEBI" id="CHEBI:456216"/>
        <dbReference type="EC" id="2.7.1.144"/>
    </reaction>
</comment>
<sequence>MIYTVTFNPSLDYIVRLDQFTAGEINRVNYEQVLAGGKGINVSIVLHNLGHESTALGFVAGFTGDEIERQLDAFSVRHAFVRLEKGFSRINVKAKAQSETEINGQGPDISEAKQQELFTRLDRLGAGDTLVLAGSIPKTLPDDIYERIMARLAGRGIRIVVDAEKKLLLNVLKYHPFLIKPNNHELGDMFGVTLKTDEEILTYAKKLQEKGAENVLISMAGDGAILLTADGKSYKSPAPKGELVNSVGAGDSMVAGFLTGCIEHADDLAEAFALGVATGSASAFSENLATRPEVAALRATIQARQLN</sequence>
<dbReference type="SUPFAM" id="SSF53613">
    <property type="entry name" value="Ribokinase-like"/>
    <property type="match status" value="1"/>
</dbReference>
<dbReference type="NCBIfam" id="TIGR03828">
    <property type="entry name" value="pfkB"/>
    <property type="match status" value="1"/>
</dbReference>
<dbReference type="GO" id="GO:0044281">
    <property type="term" value="P:small molecule metabolic process"/>
    <property type="evidence" value="ECO:0007669"/>
    <property type="project" value="UniProtKB-ARBA"/>
</dbReference>
<dbReference type="GO" id="GO:0008662">
    <property type="term" value="F:1-phosphofructokinase activity"/>
    <property type="evidence" value="ECO:0007669"/>
    <property type="project" value="UniProtKB-UniRule"/>
</dbReference>
<evidence type="ECO:0000259" key="9">
    <source>
        <dbReference type="Pfam" id="PF00294"/>
    </source>
</evidence>
<proteinExistence type="inferred from homology"/>
<dbReference type="GO" id="GO:0016052">
    <property type="term" value="P:carbohydrate catabolic process"/>
    <property type="evidence" value="ECO:0007669"/>
    <property type="project" value="UniProtKB-ARBA"/>
</dbReference>
<dbReference type="GO" id="GO:2001059">
    <property type="term" value="P:D-tagatose 6-phosphate catabolic process"/>
    <property type="evidence" value="ECO:0007669"/>
    <property type="project" value="UniProtKB-UniPathway"/>
</dbReference>
<keyword evidence="11" id="KW-1185">Reference proteome</keyword>
<dbReference type="GO" id="GO:0005524">
    <property type="term" value="F:ATP binding"/>
    <property type="evidence" value="ECO:0007669"/>
    <property type="project" value="UniProtKB-UniRule"/>
</dbReference>
<evidence type="ECO:0000313" key="10">
    <source>
        <dbReference type="EMBL" id="NMD99183.1"/>
    </source>
</evidence>
<dbReference type="EMBL" id="JABAFA010000022">
    <property type="protein sequence ID" value="NMD99183.1"/>
    <property type="molecule type" value="Genomic_DNA"/>
</dbReference>
<dbReference type="InterPro" id="IPR029056">
    <property type="entry name" value="Ribokinase-like"/>
</dbReference>
<dbReference type="NCBIfam" id="TIGR03168">
    <property type="entry name" value="1-PFK"/>
    <property type="match status" value="1"/>
</dbReference>
<comment type="similarity">
    <text evidence="7">Belongs to the carbohydrate kinase PfkB family. LacC subfamily.</text>
</comment>
<dbReference type="InterPro" id="IPR022463">
    <property type="entry name" value="1-PFruKinase"/>
</dbReference>
<comment type="catalytic activity">
    <reaction evidence="6 8">
        <text>beta-D-fructose 1-phosphate + ATP = beta-D-fructose 1,6-bisphosphate + ADP + H(+)</text>
        <dbReference type="Rhea" id="RHEA:14213"/>
        <dbReference type="ChEBI" id="CHEBI:15378"/>
        <dbReference type="ChEBI" id="CHEBI:30616"/>
        <dbReference type="ChEBI" id="CHEBI:32966"/>
        <dbReference type="ChEBI" id="CHEBI:138881"/>
        <dbReference type="ChEBI" id="CHEBI:456216"/>
        <dbReference type="EC" id="2.7.1.56"/>
    </reaction>
</comment>
<dbReference type="GO" id="GO:0009024">
    <property type="term" value="F:tagatose-6-phosphate kinase activity"/>
    <property type="evidence" value="ECO:0007669"/>
    <property type="project" value="UniProtKB-EC"/>
</dbReference>
<keyword evidence="7" id="KW-0423">Lactose metabolism</keyword>
<dbReference type="PROSITE" id="PS00584">
    <property type="entry name" value="PFKB_KINASES_2"/>
    <property type="match status" value="1"/>
</dbReference>
<evidence type="ECO:0000256" key="6">
    <source>
        <dbReference type="ARBA" id="ARBA00047745"/>
    </source>
</evidence>
<evidence type="ECO:0000256" key="8">
    <source>
        <dbReference type="RuleBase" id="RU369061"/>
    </source>
</evidence>
<evidence type="ECO:0000256" key="3">
    <source>
        <dbReference type="ARBA" id="ARBA00022741"/>
    </source>
</evidence>
<dbReference type="PIRSF" id="PIRSF000535">
    <property type="entry name" value="1PFK/6PFK/LacC"/>
    <property type="match status" value="1"/>
</dbReference>
<dbReference type="CDD" id="cd01164">
    <property type="entry name" value="FruK_PfkB_like"/>
    <property type="match status" value="1"/>
</dbReference>
<keyword evidence="5 7" id="KW-0067">ATP-binding</keyword>
<dbReference type="RefSeq" id="WP_170077582.1">
    <property type="nucleotide sequence ID" value="NZ_JABAFA010000022.1"/>
</dbReference>
<comment type="similarity">
    <text evidence="1">Belongs to the carbohydrate kinase pfkB family.</text>
</comment>
<keyword evidence="4 8" id="KW-0418">Kinase</keyword>
<comment type="pathway">
    <text evidence="7">Carbohydrate metabolism; D-tagatose 6-phosphate degradation; D-glyceraldehyde 3-phosphate and glycerone phosphate from D-tagatose 6-phosphate: step 1/2.</text>
</comment>
<keyword evidence="3 7" id="KW-0547">Nucleotide-binding</keyword>
<gene>
    <name evidence="10" type="primary">pfkB</name>
    <name evidence="10" type="ORF">HF878_06810</name>
</gene>
<dbReference type="GO" id="GO:0005829">
    <property type="term" value="C:cytosol"/>
    <property type="evidence" value="ECO:0007669"/>
    <property type="project" value="TreeGrafter"/>
</dbReference>
<reference evidence="10 11" key="1">
    <citation type="submission" date="2020-04" db="EMBL/GenBank/DDBJ databases">
        <authorList>
            <person name="Hitch T.C.A."/>
            <person name="Wylensek D."/>
            <person name="Clavel T."/>
        </authorList>
    </citation>
    <scope>NUCLEOTIDE SEQUENCE [LARGE SCALE GENOMIC DNA]</scope>
    <source>
        <strain evidence="10 11">PG-130-P53-12</strain>
    </source>
</reference>
<accession>A0A848B5I9</accession>
<dbReference type="Pfam" id="PF00294">
    <property type="entry name" value="PfkB"/>
    <property type="match status" value="1"/>
</dbReference>
<comment type="caution">
    <text evidence="10">The sequence shown here is derived from an EMBL/GenBank/DDBJ whole genome shotgun (WGS) entry which is preliminary data.</text>
</comment>
<evidence type="ECO:0000256" key="4">
    <source>
        <dbReference type="ARBA" id="ARBA00022777"/>
    </source>
</evidence>
<evidence type="ECO:0000256" key="1">
    <source>
        <dbReference type="ARBA" id="ARBA00005380"/>
    </source>
</evidence>
<comment type="function">
    <text evidence="8">Catalyzes the ATP-dependent phosphorylation of fructose-l-phosphate to fructose-l,6-bisphosphate.</text>
</comment>
<dbReference type="Gene3D" id="3.40.1190.20">
    <property type="match status" value="1"/>
</dbReference>
<evidence type="ECO:0000256" key="2">
    <source>
        <dbReference type="ARBA" id="ARBA00022679"/>
    </source>
</evidence>
<dbReference type="PANTHER" id="PTHR46566">
    <property type="entry name" value="1-PHOSPHOFRUCTOKINASE-RELATED"/>
    <property type="match status" value="1"/>
</dbReference>
<feature type="domain" description="Carbohydrate kinase PfkB" evidence="9">
    <location>
        <begin position="7"/>
        <end position="289"/>
    </location>
</feature>
<dbReference type="InterPro" id="IPR017583">
    <property type="entry name" value="Tagatose/fructose_Pkinase"/>
</dbReference>
<dbReference type="EC" id="2.7.1.144" evidence="7"/>
<keyword evidence="2 7" id="KW-0808">Transferase</keyword>
<name>A0A848B5I9_9FIRM</name>
<dbReference type="InterPro" id="IPR002173">
    <property type="entry name" value="Carboh/pur_kinase_PfkB_CS"/>
</dbReference>
<protein>
    <recommendedName>
        <fullName evidence="7">Tagatose-6-phosphate kinase</fullName>
        <ecNumber evidence="7">2.7.1.144</ecNumber>
    </recommendedName>
</protein>
<evidence type="ECO:0000313" key="11">
    <source>
        <dbReference type="Proteomes" id="UP000543804"/>
    </source>
</evidence>
<dbReference type="FunFam" id="3.40.1190.20:FF:000001">
    <property type="entry name" value="Phosphofructokinase"/>
    <property type="match status" value="1"/>
</dbReference>
<evidence type="ECO:0000256" key="7">
    <source>
        <dbReference type="PIRNR" id="PIRNR000535"/>
    </source>
</evidence>
<evidence type="ECO:0000256" key="5">
    <source>
        <dbReference type="ARBA" id="ARBA00022840"/>
    </source>
</evidence>
<dbReference type="Proteomes" id="UP000543804">
    <property type="component" value="Unassembled WGS sequence"/>
</dbReference>
<dbReference type="AlphaFoldDB" id="A0A848B5I9"/>